<dbReference type="OrthoDB" id="151486at2759"/>
<dbReference type="InParanoid" id="T0QQN2"/>
<protein>
    <submittedName>
        <fullName evidence="1">Uncharacterized protein</fullName>
    </submittedName>
</protein>
<sequence length="122" mass="14391">MMLCPSNESMPRYSIAFQEPTATKFSSRYADYHEECITEYYRQECLLAFYRLQNTTERPRKKRKRRCVTFADVPEIVGVADASVDRDPVPTARISRDEMKQLLDERVFPSSAKRPRTTMLYH</sequence>
<dbReference type="eggNOG" id="ENOG502SBA3">
    <property type="taxonomic scope" value="Eukaryota"/>
</dbReference>
<gene>
    <name evidence="1" type="ORF">SDRG_06323</name>
</gene>
<organism evidence="1 2">
    <name type="scientific">Saprolegnia diclina (strain VS20)</name>
    <dbReference type="NCBI Taxonomy" id="1156394"/>
    <lineage>
        <taxon>Eukaryota</taxon>
        <taxon>Sar</taxon>
        <taxon>Stramenopiles</taxon>
        <taxon>Oomycota</taxon>
        <taxon>Saprolegniomycetes</taxon>
        <taxon>Saprolegniales</taxon>
        <taxon>Saprolegniaceae</taxon>
        <taxon>Saprolegnia</taxon>
    </lineage>
</organism>
<reference evidence="1 2" key="1">
    <citation type="submission" date="2012-04" db="EMBL/GenBank/DDBJ databases">
        <title>The Genome Sequence of Saprolegnia declina VS20.</title>
        <authorList>
            <consortium name="The Broad Institute Genome Sequencing Platform"/>
            <person name="Russ C."/>
            <person name="Nusbaum C."/>
            <person name="Tyler B."/>
            <person name="van West P."/>
            <person name="Dieguez-Uribeondo J."/>
            <person name="de Bruijn I."/>
            <person name="Tripathy S."/>
            <person name="Jiang R."/>
            <person name="Young S.K."/>
            <person name="Zeng Q."/>
            <person name="Gargeya S."/>
            <person name="Fitzgerald M."/>
            <person name="Haas B."/>
            <person name="Abouelleil A."/>
            <person name="Alvarado L."/>
            <person name="Arachchi H.M."/>
            <person name="Berlin A."/>
            <person name="Chapman S.B."/>
            <person name="Goldberg J."/>
            <person name="Griggs A."/>
            <person name="Gujja S."/>
            <person name="Hansen M."/>
            <person name="Howarth C."/>
            <person name="Imamovic A."/>
            <person name="Larimer J."/>
            <person name="McCowen C."/>
            <person name="Montmayeur A."/>
            <person name="Murphy C."/>
            <person name="Neiman D."/>
            <person name="Pearson M."/>
            <person name="Priest M."/>
            <person name="Roberts A."/>
            <person name="Saif S."/>
            <person name="Shea T."/>
            <person name="Sisk P."/>
            <person name="Sykes S."/>
            <person name="Wortman J."/>
            <person name="Nusbaum C."/>
            <person name="Birren B."/>
        </authorList>
    </citation>
    <scope>NUCLEOTIDE SEQUENCE [LARGE SCALE GENOMIC DNA]</scope>
    <source>
        <strain evidence="1 2">VS20</strain>
    </source>
</reference>
<dbReference type="Proteomes" id="UP000030762">
    <property type="component" value="Unassembled WGS sequence"/>
</dbReference>
<keyword evidence="2" id="KW-1185">Reference proteome</keyword>
<dbReference type="EMBL" id="JH767148">
    <property type="protein sequence ID" value="EQC36215.1"/>
    <property type="molecule type" value="Genomic_DNA"/>
</dbReference>
<name>T0QQN2_SAPDV</name>
<accession>T0QQN2</accession>
<dbReference type="VEuPathDB" id="FungiDB:SDRG_06323"/>
<proteinExistence type="predicted"/>
<dbReference type="RefSeq" id="XP_008610321.1">
    <property type="nucleotide sequence ID" value="XM_008612099.1"/>
</dbReference>
<dbReference type="AlphaFoldDB" id="T0QQN2"/>
<evidence type="ECO:0000313" key="1">
    <source>
        <dbReference type="EMBL" id="EQC36215.1"/>
    </source>
</evidence>
<evidence type="ECO:0000313" key="2">
    <source>
        <dbReference type="Proteomes" id="UP000030762"/>
    </source>
</evidence>
<dbReference type="OMA" id="ECITEYY"/>
<dbReference type="GeneID" id="19947050"/>